<keyword evidence="7 9" id="KW-1133">Transmembrane helix</keyword>
<evidence type="ECO:0000256" key="8">
    <source>
        <dbReference type="ARBA" id="ARBA00023136"/>
    </source>
</evidence>
<evidence type="ECO:0000256" key="4">
    <source>
        <dbReference type="ARBA" id="ARBA00022475"/>
    </source>
</evidence>
<evidence type="ECO:0000313" key="12">
    <source>
        <dbReference type="EMBL" id="SHH55407.1"/>
    </source>
</evidence>
<evidence type="ECO:0000256" key="10">
    <source>
        <dbReference type="RuleBase" id="RU365097"/>
    </source>
</evidence>
<evidence type="ECO:0000256" key="3">
    <source>
        <dbReference type="ARBA" id="ARBA00022448"/>
    </source>
</evidence>
<evidence type="ECO:0000256" key="2">
    <source>
        <dbReference type="ARBA" id="ARBA00007069"/>
    </source>
</evidence>
<dbReference type="AlphaFoldDB" id="A0A1M5TX85"/>
<dbReference type="PROSITE" id="PS50928">
    <property type="entry name" value="ABC_TM1"/>
    <property type="match status" value="1"/>
</dbReference>
<proteinExistence type="inferred from homology"/>
<keyword evidence="13" id="KW-1185">Reference proteome</keyword>
<feature type="domain" description="ABC transmembrane type-1" evidence="11">
    <location>
        <begin position="6"/>
        <end position="214"/>
    </location>
</feature>
<keyword evidence="8 9" id="KW-0472">Membrane</keyword>
<dbReference type="STRING" id="1123282.SAMN02745823_00270"/>
<dbReference type="RefSeq" id="WP_073075837.1">
    <property type="nucleotide sequence ID" value="NZ_FQXV01000001.1"/>
</dbReference>
<dbReference type="OrthoDB" id="9795403at2"/>
<evidence type="ECO:0000313" key="13">
    <source>
        <dbReference type="Proteomes" id="UP000183995"/>
    </source>
</evidence>
<reference evidence="12 13" key="1">
    <citation type="submission" date="2016-11" db="EMBL/GenBank/DDBJ databases">
        <authorList>
            <person name="Jaros S."/>
            <person name="Januszkiewicz K."/>
            <person name="Wedrychowicz H."/>
        </authorList>
    </citation>
    <scope>NUCLEOTIDE SEQUENCE [LARGE SCALE GENOMIC DNA]</scope>
    <source>
        <strain evidence="12 13">DSM 10068</strain>
    </source>
</reference>
<evidence type="ECO:0000256" key="1">
    <source>
        <dbReference type="ARBA" id="ARBA00004651"/>
    </source>
</evidence>
<feature type="transmembrane region" description="Helical" evidence="9">
    <location>
        <begin position="117"/>
        <end position="136"/>
    </location>
</feature>
<evidence type="ECO:0000256" key="9">
    <source>
        <dbReference type="RuleBase" id="RU363032"/>
    </source>
</evidence>
<evidence type="ECO:0000256" key="6">
    <source>
        <dbReference type="ARBA" id="ARBA00022692"/>
    </source>
</evidence>
<dbReference type="PANTHER" id="PTHR30183">
    <property type="entry name" value="MOLYBDENUM TRANSPORT SYSTEM PERMEASE PROTEIN MODB"/>
    <property type="match status" value="1"/>
</dbReference>
<dbReference type="GO" id="GO:0005886">
    <property type="term" value="C:plasma membrane"/>
    <property type="evidence" value="ECO:0007669"/>
    <property type="project" value="UniProtKB-SubCell"/>
</dbReference>
<dbReference type="SUPFAM" id="SSF161098">
    <property type="entry name" value="MetI-like"/>
    <property type="match status" value="1"/>
</dbReference>
<comment type="function">
    <text evidence="10">Part of the binding-protein-dependent transport system for molybdenum; probably responsible for the translocation of the substrate across the membrane.</text>
</comment>
<feature type="transmembrane region" description="Helical" evidence="9">
    <location>
        <begin position="87"/>
        <end position="105"/>
    </location>
</feature>
<name>A0A1M5TX85_9FIRM</name>
<dbReference type="PANTHER" id="PTHR30183:SF3">
    <property type="entry name" value="MOLYBDENUM TRANSPORT SYSTEM PERMEASE PROTEIN MODB"/>
    <property type="match status" value="1"/>
</dbReference>
<protein>
    <recommendedName>
        <fullName evidence="10">Molybdenum transport system permease</fullName>
    </recommendedName>
</protein>
<comment type="similarity">
    <text evidence="2 10">Belongs to the binding-protein-dependent transport system permease family. CysTW subfamily.</text>
</comment>
<keyword evidence="5 10" id="KW-0500">Molybdenum</keyword>
<dbReference type="Gene3D" id="1.10.3720.10">
    <property type="entry name" value="MetI-like"/>
    <property type="match status" value="1"/>
</dbReference>
<dbReference type="GO" id="GO:0015098">
    <property type="term" value="F:molybdate ion transmembrane transporter activity"/>
    <property type="evidence" value="ECO:0007669"/>
    <property type="project" value="UniProtKB-UniRule"/>
</dbReference>
<dbReference type="Pfam" id="PF00528">
    <property type="entry name" value="BPD_transp_1"/>
    <property type="match status" value="1"/>
</dbReference>
<feature type="transmembrane region" description="Helical" evidence="9">
    <location>
        <begin position="12"/>
        <end position="32"/>
    </location>
</feature>
<keyword evidence="6 9" id="KW-0812">Transmembrane</keyword>
<dbReference type="Proteomes" id="UP000183995">
    <property type="component" value="Unassembled WGS sequence"/>
</dbReference>
<feature type="transmembrane region" description="Helical" evidence="9">
    <location>
        <begin position="192"/>
        <end position="213"/>
    </location>
</feature>
<evidence type="ECO:0000256" key="7">
    <source>
        <dbReference type="ARBA" id="ARBA00022989"/>
    </source>
</evidence>
<organism evidence="12 13">
    <name type="scientific">Sporobacter termitidis DSM 10068</name>
    <dbReference type="NCBI Taxonomy" id="1123282"/>
    <lineage>
        <taxon>Bacteria</taxon>
        <taxon>Bacillati</taxon>
        <taxon>Bacillota</taxon>
        <taxon>Clostridia</taxon>
        <taxon>Eubacteriales</taxon>
        <taxon>Oscillospiraceae</taxon>
        <taxon>Sporobacter</taxon>
    </lineage>
</organism>
<evidence type="ECO:0000256" key="5">
    <source>
        <dbReference type="ARBA" id="ARBA00022505"/>
    </source>
</evidence>
<dbReference type="EMBL" id="FQXV01000001">
    <property type="protein sequence ID" value="SHH55407.1"/>
    <property type="molecule type" value="Genomic_DNA"/>
</dbReference>
<accession>A0A1M5TX85</accession>
<feature type="transmembrane region" description="Helical" evidence="9">
    <location>
        <begin position="44"/>
        <end position="67"/>
    </location>
</feature>
<dbReference type="InterPro" id="IPR011867">
    <property type="entry name" value="ModB_ABC"/>
</dbReference>
<dbReference type="CDD" id="cd06261">
    <property type="entry name" value="TM_PBP2"/>
    <property type="match status" value="1"/>
</dbReference>
<keyword evidence="3 9" id="KW-0813">Transport</keyword>
<dbReference type="NCBIfam" id="TIGR02141">
    <property type="entry name" value="modB_ABC"/>
    <property type="match status" value="1"/>
</dbReference>
<dbReference type="InterPro" id="IPR000515">
    <property type="entry name" value="MetI-like"/>
</dbReference>
<gene>
    <name evidence="12" type="ORF">SAMN02745823_00270</name>
</gene>
<comment type="subcellular location">
    <subcellularLocation>
        <location evidence="1 9">Cell membrane</location>
        <topology evidence="1 9">Multi-pass membrane protein</topology>
    </subcellularLocation>
</comment>
<evidence type="ECO:0000259" key="11">
    <source>
        <dbReference type="PROSITE" id="PS50928"/>
    </source>
</evidence>
<dbReference type="InterPro" id="IPR035906">
    <property type="entry name" value="MetI-like_sf"/>
</dbReference>
<keyword evidence="4 10" id="KW-1003">Cell membrane</keyword>
<sequence length="232" mass="25254">MDYSPLWISLRTALVATVFAVIIGIVAAYYVIRLGRLLKGIADGILTLPMVLPPTVVGFFLLVFFGIHGPAGRFFLAVFHERIVFSWYAPIIASTVVAFPLMYRTMRGAFEQFDQTLVYAAQTLGLSNTFIFWRIILPGSRYSMIAGTVLAFARGLGEFGATIMLAGNLPGKTTTLSVAVYAAMAAGDNALAYKYVLIDLVISFAVMLVMNLVTGEPSRRRRKNIPAAKGGI</sequence>